<dbReference type="InterPro" id="IPR010359">
    <property type="entry name" value="IrrE_HExxH"/>
</dbReference>
<comment type="similarity">
    <text evidence="1">Belongs to the short-chain fatty acyl-CoA assimilation regulator (ScfR) family.</text>
</comment>
<comment type="caution">
    <text evidence="6">The sequence shown here is derived from an EMBL/GenBank/DDBJ whole genome shotgun (WGS) entry which is preliminary data.</text>
</comment>
<evidence type="ECO:0000259" key="5">
    <source>
        <dbReference type="PROSITE" id="PS50943"/>
    </source>
</evidence>
<dbReference type="InterPro" id="IPR018653">
    <property type="entry name" value="ScfR_C"/>
</dbReference>
<keyword evidence="3" id="KW-0238">DNA-binding</keyword>
<gene>
    <name evidence="6" type="ORF">OOZ53_04030</name>
</gene>
<dbReference type="Proteomes" id="UP001148313">
    <property type="component" value="Unassembled WGS sequence"/>
</dbReference>
<dbReference type="InterPro" id="IPR001387">
    <property type="entry name" value="Cro/C1-type_HTH"/>
</dbReference>
<dbReference type="CDD" id="cd00093">
    <property type="entry name" value="HTH_XRE"/>
    <property type="match status" value="1"/>
</dbReference>
<accession>A0ABT4VIG7</accession>
<protein>
    <submittedName>
        <fullName evidence="6">Short-chain fatty acyl-CoA regulator family protein</fullName>
    </submittedName>
</protein>
<dbReference type="Gene3D" id="1.10.260.40">
    <property type="entry name" value="lambda repressor-like DNA-binding domains"/>
    <property type="match status" value="1"/>
</dbReference>
<keyword evidence="2" id="KW-0805">Transcription regulation</keyword>
<keyword evidence="7" id="KW-1185">Reference proteome</keyword>
<dbReference type="EMBL" id="JAPJZH010000002">
    <property type="protein sequence ID" value="MDA4844502.1"/>
    <property type="molecule type" value="Genomic_DNA"/>
</dbReference>
<dbReference type="Pfam" id="PF01381">
    <property type="entry name" value="HTH_3"/>
    <property type="match status" value="1"/>
</dbReference>
<sequence length="472" mass="52330">MRARKLFIGRNIRRIREENGQTQAVFAKQLGISTSYLNQIENNQRHVTAPVLLALAENFSVDIASLSENDSDRLLADMAEAIADPLFKGQQPSAQDLKLVTQNTPSVARAFLAMHQALRRAGEQLAELDDTLERSGGLNEPTPYEEVRDFFHYLDNYIHELDIAAEKLAEDLRGTTRNRVRTLADHLERNHRVRVSIGGAATGAEAIRRYDPVSRVLSVNPKAPPSTHAFQLAHQIGLLEHADTMTAIIDKAGFRTEDAASVCRIGLANYFAGSALLPYGEFLASSGELRHDLELLADRFGASIEQVAHRLSTLQRPGNKGIPFFFARVDQAGNITKRHSATKLQFARFGSACPLWNVHNAFSTSARILRQLAETPDGMRYLCLATAVTKPNGGFRDPVQRYALAFGCEIKHAGALVYADDLDLESDTAFEPIGISCRICERSDCHQRAVPPLKRRLSVDPNSRDTIPYSFD</sequence>
<evidence type="ECO:0000256" key="2">
    <source>
        <dbReference type="ARBA" id="ARBA00023015"/>
    </source>
</evidence>
<dbReference type="PROSITE" id="PS50943">
    <property type="entry name" value="HTH_CROC1"/>
    <property type="match status" value="1"/>
</dbReference>
<name>A0ABT4VIG7_9HYPH</name>
<evidence type="ECO:0000256" key="4">
    <source>
        <dbReference type="ARBA" id="ARBA00023163"/>
    </source>
</evidence>
<dbReference type="InterPro" id="IPR026281">
    <property type="entry name" value="HTH_RamB"/>
</dbReference>
<evidence type="ECO:0000313" key="7">
    <source>
        <dbReference type="Proteomes" id="UP001148313"/>
    </source>
</evidence>
<dbReference type="SUPFAM" id="SSF47413">
    <property type="entry name" value="lambda repressor-like DNA-binding domains"/>
    <property type="match status" value="1"/>
</dbReference>
<dbReference type="RefSeq" id="WP_271088032.1">
    <property type="nucleotide sequence ID" value="NZ_JAPJZH010000002.1"/>
</dbReference>
<evidence type="ECO:0000256" key="1">
    <source>
        <dbReference type="ARBA" id="ARBA00007227"/>
    </source>
</evidence>
<evidence type="ECO:0000256" key="3">
    <source>
        <dbReference type="ARBA" id="ARBA00023125"/>
    </source>
</evidence>
<dbReference type="PANTHER" id="PTHR46797:SF23">
    <property type="entry name" value="HTH-TYPE TRANSCRIPTIONAL REGULATOR SUTR"/>
    <property type="match status" value="1"/>
</dbReference>
<dbReference type="Pfam" id="PF06114">
    <property type="entry name" value="Peptidase_M78"/>
    <property type="match status" value="1"/>
</dbReference>
<dbReference type="PIRSF" id="PIRSF019251">
    <property type="entry name" value="Rv0465c"/>
    <property type="match status" value="1"/>
</dbReference>
<keyword evidence="4" id="KW-0804">Transcription</keyword>
<evidence type="ECO:0000313" key="6">
    <source>
        <dbReference type="EMBL" id="MDA4844502.1"/>
    </source>
</evidence>
<organism evidence="6 7">
    <name type="scientific">Hoeflea poritis</name>
    <dbReference type="NCBI Taxonomy" id="2993659"/>
    <lineage>
        <taxon>Bacteria</taxon>
        <taxon>Pseudomonadati</taxon>
        <taxon>Pseudomonadota</taxon>
        <taxon>Alphaproteobacteria</taxon>
        <taxon>Hyphomicrobiales</taxon>
        <taxon>Rhizobiaceae</taxon>
        <taxon>Hoeflea</taxon>
    </lineage>
</organism>
<dbReference type="PANTHER" id="PTHR46797">
    <property type="entry name" value="HTH-TYPE TRANSCRIPTIONAL REGULATOR"/>
    <property type="match status" value="1"/>
</dbReference>
<dbReference type="SMART" id="SM00530">
    <property type="entry name" value="HTH_XRE"/>
    <property type="match status" value="1"/>
</dbReference>
<feature type="domain" description="HTH cro/C1-type" evidence="5">
    <location>
        <begin position="12"/>
        <end position="66"/>
    </location>
</feature>
<dbReference type="Pfam" id="PF09856">
    <property type="entry name" value="ScfRs"/>
    <property type="match status" value="1"/>
</dbReference>
<proteinExistence type="inferred from homology"/>
<reference evidence="6" key="1">
    <citation type="submission" date="2022-11" db="EMBL/GenBank/DDBJ databases">
        <title>Hoeflea poritis sp. nov., isolated from scleractinian coral Porites lutea.</title>
        <authorList>
            <person name="Zhang G."/>
            <person name="Wei Q."/>
            <person name="Cai L."/>
        </authorList>
    </citation>
    <scope>NUCLEOTIDE SEQUENCE</scope>
    <source>
        <strain evidence="6">E7-10</strain>
    </source>
</reference>
<dbReference type="InterPro" id="IPR010982">
    <property type="entry name" value="Lambda_DNA-bd_dom_sf"/>
</dbReference>
<dbReference type="InterPro" id="IPR050807">
    <property type="entry name" value="TransReg_Diox_bact_type"/>
</dbReference>